<keyword evidence="1" id="KW-0732">Signal</keyword>
<feature type="chain" id="PRO_5046033726" evidence="1">
    <location>
        <begin position="26"/>
        <end position="60"/>
    </location>
</feature>
<evidence type="ECO:0000313" key="2">
    <source>
        <dbReference type="EMBL" id="MBM7616441.1"/>
    </source>
</evidence>
<proteinExistence type="predicted"/>
<name>A0ABS2NU21_9FIRM</name>
<keyword evidence="3" id="KW-1185">Reference proteome</keyword>
<protein>
    <submittedName>
        <fullName evidence="2">Uncharacterized protein</fullName>
    </submittedName>
</protein>
<dbReference type="Proteomes" id="UP001314796">
    <property type="component" value="Unassembled WGS sequence"/>
</dbReference>
<dbReference type="RefSeq" id="WP_204404647.1">
    <property type="nucleotide sequence ID" value="NZ_JAFBEE010000038.1"/>
</dbReference>
<accession>A0ABS2NU21</accession>
<sequence length="60" mass="6836">MRSKLISVLLIVVLLVTLAGGSVFAATPSQQMNLDKLKYQYRQDCSYYYARRLLPLVQKA</sequence>
<organism evidence="2 3">
    <name type="scientific">Alkaliphilus hydrothermalis</name>
    <dbReference type="NCBI Taxonomy" id="1482730"/>
    <lineage>
        <taxon>Bacteria</taxon>
        <taxon>Bacillati</taxon>
        <taxon>Bacillota</taxon>
        <taxon>Clostridia</taxon>
        <taxon>Peptostreptococcales</taxon>
        <taxon>Natronincolaceae</taxon>
        <taxon>Alkaliphilus</taxon>
    </lineage>
</organism>
<dbReference type="EMBL" id="JAFBEE010000038">
    <property type="protein sequence ID" value="MBM7616441.1"/>
    <property type="molecule type" value="Genomic_DNA"/>
</dbReference>
<comment type="caution">
    <text evidence="2">The sequence shown here is derived from an EMBL/GenBank/DDBJ whole genome shotgun (WGS) entry which is preliminary data.</text>
</comment>
<gene>
    <name evidence="2" type="ORF">JOC73_003024</name>
</gene>
<evidence type="ECO:0000313" key="3">
    <source>
        <dbReference type="Proteomes" id="UP001314796"/>
    </source>
</evidence>
<reference evidence="2 3" key="1">
    <citation type="submission" date="2021-01" db="EMBL/GenBank/DDBJ databases">
        <title>Genomic Encyclopedia of Type Strains, Phase IV (KMG-IV): sequencing the most valuable type-strain genomes for metagenomic binning, comparative biology and taxonomic classification.</title>
        <authorList>
            <person name="Goeker M."/>
        </authorList>
    </citation>
    <scope>NUCLEOTIDE SEQUENCE [LARGE SCALE GENOMIC DNA]</scope>
    <source>
        <strain evidence="2 3">DSM 25890</strain>
    </source>
</reference>
<feature type="signal peptide" evidence="1">
    <location>
        <begin position="1"/>
        <end position="25"/>
    </location>
</feature>
<evidence type="ECO:0000256" key="1">
    <source>
        <dbReference type="SAM" id="SignalP"/>
    </source>
</evidence>